<dbReference type="Proteomes" id="UP000004671">
    <property type="component" value="Chromosome"/>
</dbReference>
<dbReference type="InParanoid" id="H1XWG9"/>
<evidence type="ECO:0000259" key="12">
    <source>
        <dbReference type="Pfam" id="PF13793"/>
    </source>
</evidence>
<evidence type="ECO:0000256" key="8">
    <source>
        <dbReference type="ARBA" id="ARBA00022842"/>
    </source>
</evidence>
<dbReference type="InterPro" id="IPR029057">
    <property type="entry name" value="PRTase-like"/>
</dbReference>
<dbReference type="GO" id="GO:0005737">
    <property type="term" value="C:cytoplasm"/>
    <property type="evidence" value="ECO:0007669"/>
    <property type="project" value="TreeGrafter"/>
</dbReference>
<evidence type="ECO:0000256" key="9">
    <source>
        <dbReference type="ARBA" id="ARBA00049535"/>
    </source>
</evidence>
<gene>
    <name evidence="13" type="ORF">Cabys_4008</name>
    <name evidence="14" type="ORF">Calab_1123</name>
</gene>
<dbReference type="CDD" id="cd06223">
    <property type="entry name" value="PRTases_typeI"/>
    <property type="match status" value="1"/>
</dbReference>
<dbReference type="Pfam" id="PF13793">
    <property type="entry name" value="Pribosyltran_N"/>
    <property type="match status" value="1"/>
</dbReference>
<comment type="similarity">
    <text evidence="10">Belongs to the ribose-phosphate pyrophosphokinase family.</text>
</comment>
<dbReference type="GO" id="GO:0016301">
    <property type="term" value="F:kinase activity"/>
    <property type="evidence" value="ECO:0007669"/>
    <property type="project" value="UniProtKB-KW"/>
</dbReference>
<dbReference type="InterPro" id="IPR005946">
    <property type="entry name" value="Rib-P_diPkinase"/>
</dbReference>
<reference evidence="13 16" key="2">
    <citation type="submission" date="2016-11" db="EMBL/GenBank/DDBJ databases">
        <title>Genomic analysis of Caldithrix abyssi and proposal of a novel bacterial phylum Caldithrichaeota.</title>
        <authorList>
            <person name="Kublanov I."/>
            <person name="Sigalova O."/>
            <person name="Gavrilov S."/>
            <person name="Lebedinsky A."/>
            <person name="Ivanova N."/>
            <person name="Daum C."/>
            <person name="Reddy T."/>
            <person name="Klenk H.P."/>
            <person name="Goker M."/>
            <person name="Reva O."/>
            <person name="Miroshnichenko M."/>
            <person name="Kyprides N."/>
            <person name="Woyke T."/>
            <person name="Gelfand M."/>
        </authorList>
    </citation>
    <scope>NUCLEOTIDE SEQUENCE [LARGE SCALE GENOMIC DNA]</scope>
    <source>
        <strain evidence="13 16">LF13</strain>
    </source>
</reference>
<dbReference type="Gene3D" id="3.40.50.2020">
    <property type="match status" value="2"/>
</dbReference>
<dbReference type="GO" id="GO:0006164">
    <property type="term" value="P:purine nucleotide biosynthetic process"/>
    <property type="evidence" value="ECO:0007669"/>
    <property type="project" value="TreeGrafter"/>
</dbReference>
<evidence type="ECO:0000256" key="1">
    <source>
        <dbReference type="ARBA" id="ARBA00013247"/>
    </source>
</evidence>
<evidence type="ECO:0000256" key="10">
    <source>
        <dbReference type="RuleBase" id="RU004324"/>
    </source>
</evidence>
<evidence type="ECO:0000256" key="4">
    <source>
        <dbReference type="ARBA" id="ARBA00022727"/>
    </source>
</evidence>
<dbReference type="GO" id="GO:0006015">
    <property type="term" value="P:5-phosphoribose 1-diphosphate biosynthetic process"/>
    <property type="evidence" value="ECO:0007669"/>
    <property type="project" value="TreeGrafter"/>
</dbReference>
<dbReference type="Pfam" id="PF00156">
    <property type="entry name" value="Pribosyltran"/>
    <property type="match status" value="1"/>
</dbReference>
<evidence type="ECO:0000256" key="6">
    <source>
        <dbReference type="ARBA" id="ARBA00022777"/>
    </source>
</evidence>
<feature type="domain" description="Phosphoribosyltransferase" evidence="11">
    <location>
        <begin position="178"/>
        <end position="278"/>
    </location>
</feature>
<keyword evidence="4 10" id="KW-0545">Nucleotide biosynthesis</keyword>
<dbReference type="eggNOG" id="COG0462">
    <property type="taxonomic scope" value="Bacteria"/>
</dbReference>
<accession>H1XWG9</accession>
<evidence type="ECO:0000313" key="14">
    <source>
        <dbReference type="EMBL" id="EHO40751.1"/>
    </source>
</evidence>
<evidence type="ECO:0000313" key="16">
    <source>
        <dbReference type="Proteomes" id="UP000183868"/>
    </source>
</evidence>
<dbReference type="FunFam" id="3.40.50.2020:FF:000007">
    <property type="entry name" value="Ribose-phosphate pyrophosphokinase"/>
    <property type="match status" value="1"/>
</dbReference>
<dbReference type="SMART" id="SM01400">
    <property type="entry name" value="Pribosyltran_N"/>
    <property type="match status" value="1"/>
</dbReference>
<evidence type="ECO:0000313" key="13">
    <source>
        <dbReference type="EMBL" id="APF20753.1"/>
    </source>
</evidence>
<keyword evidence="6 14" id="KW-0418">Kinase</keyword>
<dbReference type="KEGG" id="caby:Cabys_4008"/>
<dbReference type="PaxDb" id="880073-Calab_1123"/>
<dbReference type="NCBIfam" id="TIGR01251">
    <property type="entry name" value="ribP_PPkin"/>
    <property type="match status" value="1"/>
</dbReference>
<dbReference type="GO" id="GO:0004749">
    <property type="term" value="F:ribose phosphate diphosphokinase activity"/>
    <property type="evidence" value="ECO:0007669"/>
    <property type="project" value="UniProtKB-EC"/>
</dbReference>
<dbReference type="FunCoup" id="H1XWG9">
    <property type="interactions" value="621"/>
</dbReference>
<dbReference type="HOGENOM" id="CLU_033546_8_0_0"/>
<feature type="domain" description="Ribose-phosphate pyrophosphokinase N-terminal" evidence="12">
    <location>
        <begin position="16"/>
        <end position="147"/>
    </location>
</feature>
<reference evidence="14 15" key="1">
    <citation type="submission" date="2011-09" db="EMBL/GenBank/DDBJ databases">
        <title>The permanent draft genome of Caldithrix abyssi DSM 13497.</title>
        <authorList>
            <consortium name="US DOE Joint Genome Institute (JGI-PGF)"/>
            <person name="Lucas S."/>
            <person name="Han J."/>
            <person name="Lapidus A."/>
            <person name="Bruce D."/>
            <person name="Goodwin L."/>
            <person name="Pitluck S."/>
            <person name="Peters L."/>
            <person name="Kyrpides N."/>
            <person name="Mavromatis K."/>
            <person name="Ivanova N."/>
            <person name="Mikhailova N."/>
            <person name="Chertkov O."/>
            <person name="Detter J.C."/>
            <person name="Tapia R."/>
            <person name="Han C."/>
            <person name="Land M."/>
            <person name="Hauser L."/>
            <person name="Markowitz V."/>
            <person name="Cheng J.-F."/>
            <person name="Hugenholtz P."/>
            <person name="Woyke T."/>
            <person name="Wu D."/>
            <person name="Spring S."/>
            <person name="Brambilla E."/>
            <person name="Klenk H.-P."/>
            <person name="Eisen J.A."/>
        </authorList>
    </citation>
    <scope>NUCLEOTIDE SEQUENCE [LARGE SCALE GENOMIC DNA]</scope>
    <source>
        <strain evidence="14 15">DSM 13497</strain>
    </source>
</reference>
<dbReference type="GO" id="GO:0000287">
    <property type="term" value="F:magnesium ion binding"/>
    <property type="evidence" value="ECO:0007669"/>
    <property type="project" value="InterPro"/>
</dbReference>
<dbReference type="PANTHER" id="PTHR10210">
    <property type="entry name" value="RIBOSE-PHOSPHATE DIPHOSPHOKINASE FAMILY MEMBER"/>
    <property type="match status" value="1"/>
</dbReference>
<evidence type="ECO:0000313" key="15">
    <source>
        <dbReference type="Proteomes" id="UP000004671"/>
    </source>
</evidence>
<evidence type="ECO:0000256" key="3">
    <source>
        <dbReference type="ARBA" id="ARBA00022723"/>
    </source>
</evidence>
<sequence>MDSTTIVRTKGERGAMSIMACDSGRAFATRIIQHLNEIIQNETHSLPLRLIHSEEITFSNGEVKTVIHENVRGDDHYIVQCIDDPLSEKSVNDNLMALLTAINAAFQSDADSITAVIPQFPYSRQERKKTRECITAKQVAQFIEVSGANRVITLDVHAEAIMGFFTTAKLENLHASNYIIKHFKENYSANDLVITAADVGGAERARYYSKTLHAHLAIVDKARDYSKKSVISSMRLVGDVDGKDVLIPDDMISTGGTIINAVKLLKDKGAQKIYVTCSLPFFNEPAVELLSKAYEEGLIAKVIGTDAVFHGQEFVKNTPWYDEVTIAPLFAEVIYNINQKRSVSELLK</sequence>
<dbReference type="Proteomes" id="UP000183868">
    <property type="component" value="Chromosome"/>
</dbReference>
<dbReference type="AlphaFoldDB" id="H1XWG9"/>
<dbReference type="InterPro" id="IPR000836">
    <property type="entry name" value="PRTase_dom"/>
</dbReference>
<keyword evidence="2" id="KW-0808">Transferase</keyword>
<keyword evidence="8" id="KW-0460">Magnesium</keyword>
<dbReference type="InterPro" id="IPR029099">
    <property type="entry name" value="Pribosyltran_N"/>
</dbReference>
<dbReference type="STRING" id="880073.Cabys_4008"/>
<evidence type="ECO:0000256" key="7">
    <source>
        <dbReference type="ARBA" id="ARBA00022840"/>
    </source>
</evidence>
<dbReference type="SUPFAM" id="SSF53271">
    <property type="entry name" value="PRTase-like"/>
    <property type="match status" value="1"/>
</dbReference>
<evidence type="ECO:0000256" key="5">
    <source>
        <dbReference type="ARBA" id="ARBA00022741"/>
    </source>
</evidence>
<keyword evidence="5" id="KW-0547">Nucleotide-binding</keyword>
<dbReference type="OrthoDB" id="9777067at2"/>
<evidence type="ECO:0000256" key="2">
    <source>
        <dbReference type="ARBA" id="ARBA00022679"/>
    </source>
</evidence>
<dbReference type="EC" id="2.7.6.1" evidence="1"/>
<dbReference type="RefSeq" id="WP_006927782.1">
    <property type="nucleotide sequence ID" value="NZ_CM001402.1"/>
</dbReference>
<dbReference type="PANTHER" id="PTHR10210:SF32">
    <property type="entry name" value="RIBOSE-PHOSPHATE PYROPHOSPHOKINASE 2"/>
    <property type="match status" value="1"/>
</dbReference>
<protein>
    <recommendedName>
        <fullName evidence="1">ribose-phosphate diphosphokinase</fullName>
        <ecNumber evidence="1">2.7.6.1</ecNumber>
    </recommendedName>
</protein>
<keyword evidence="3" id="KW-0479">Metal-binding</keyword>
<keyword evidence="15" id="KW-1185">Reference proteome</keyword>
<organism evidence="14 15">
    <name type="scientific">Caldithrix abyssi DSM 13497</name>
    <dbReference type="NCBI Taxonomy" id="880073"/>
    <lineage>
        <taxon>Bacteria</taxon>
        <taxon>Pseudomonadati</taxon>
        <taxon>Calditrichota</taxon>
        <taxon>Calditrichia</taxon>
        <taxon>Calditrichales</taxon>
        <taxon>Calditrichaceae</taxon>
        <taxon>Caldithrix</taxon>
    </lineage>
</organism>
<comment type="catalytic activity">
    <reaction evidence="9">
        <text>D-ribose 5-phosphate + ATP = 5-phospho-alpha-D-ribose 1-diphosphate + AMP + H(+)</text>
        <dbReference type="Rhea" id="RHEA:15609"/>
        <dbReference type="ChEBI" id="CHEBI:15378"/>
        <dbReference type="ChEBI" id="CHEBI:30616"/>
        <dbReference type="ChEBI" id="CHEBI:58017"/>
        <dbReference type="ChEBI" id="CHEBI:78346"/>
        <dbReference type="ChEBI" id="CHEBI:456215"/>
        <dbReference type="EC" id="2.7.6.1"/>
    </reaction>
</comment>
<dbReference type="GO" id="GO:0005524">
    <property type="term" value="F:ATP binding"/>
    <property type="evidence" value="ECO:0007669"/>
    <property type="project" value="UniProtKB-KW"/>
</dbReference>
<dbReference type="EMBL" id="CP018099">
    <property type="protein sequence ID" value="APF20753.1"/>
    <property type="molecule type" value="Genomic_DNA"/>
</dbReference>
<proteinExistence type="inferred from homology"/>
<keyword evidence="7" id="KW-0067">ATP-binding</keyword>
<dbReference type="GO" id="GO:0002189">
    <property type="term" value="C:ribose phosphate diphosphokinase complex"/>
    <property type="evidence" value="ECO:0007669"/>
    <property type="project" value="TreeGrafter"/>
</dbReference>
<name>H1XWG9_CALAY</name>
<evidence type="ECO:0000259" key="11">
    <source>
        <dbReference type="Pfam" id="PF00156"/>
    </source>
</evidence>
<dbReference type="EMBL" id="CM001402">
    <property type="protein sequence ID" value="EHO40751.1"/>
    <property type="molecule type" value="Genomic_DNA"/>
</dbReference>